<dbReference type="AlphaFoldDB" id="A0A2T5VFA2"/>
<protein>
    <submittedName>
        <fullName evidence="6">Threonine dehydrogenase-like Zn-dependent dehydrogenase</fullName>
    </submittedName>
</protein>
<dbReference type="Proteomes" id="UP000244081">
    <property type="component" value="Unassembled WGS sequence"/>
</dbReference>
<evidence type="ECO:0000256" key="2">
    <source>
        <dbReference type="ARBA" id="ARBA00008072"/>
    </source>
</evidence>
<gene>
    <name evidence="6" type="ORF">C8N35_101484</name>
</gene>
<sequence>MAERNTFDGAQAEALWYIGPRCTAIRDETLGKLAPDHIRVETIASGISRGTESLVFAGEVPRAEWQRMRAPMQAGDFPFPVKYGYQSVGRVVSGPSAWFGRSVFVLHPHQTLFDAPVSAATPVPDAVPAKRAVLCGNMQTALTAVWDARPAPGDHISVVGGGVVGLLTAWLCAQIPATSVQLVDVNPARQAIARQLGFAFADPKSARGDNDLVIHASASEAGLETAFALAGDDATVLELSWYGENSIRVALGGAFHSRRLRLAASQVGRIPADHNARWDFARRNAAAMALLDDARLDALLEEPITFHTLPETLPRIFDKNSGVLCQVVDYGVA</sequence>
<keyword evidence="4" id="KW-0862">Zinc</keyword>
<reference evidence="6 7" key="1">
    <citation type="submission" date="2018-04" db="EMBL/GenBank/DDBJ databases">
        <title>Genomic Encyclopedia of Archaeal and Bacterial Type Strains, Phase II (KMG-II): from individual species to whole genera.</title>
        <authorList>
            <person name="Goeker M."/>
        </authorList>
    </citation>
    <scope>NUCLEOTIDE SEQUENCE [LARGE SCALE GENOMIC DNA]</scope>
    <source>
        <strain evidence="6 7">DSM 23382</strain>
    </source>
</reference>
<dbReference type="CDD" id="cd08255">
    <property type="entry name" value="2-desacetyl-2-hydroxyethyl_bacteriochlorophyllide_like"/>
    <property type="match status" value="1"/>
</dbReference>
<proteinExistence type="inferred from homology"/>
<comment type="cofactor">
    <cofactor evidence="1">
        <name>Zn(2+)</name>
        <dbReference type="ChEBI" id="CHEBI:29105"/>
    </cofactor>
</comment>
<evidence type="ECO:0000256" key="4">
    <source>
        <dbReference type="ARBA" id="ARBA00022833"/>
    </source>
</evidence>
<evidence type="ECO:0000256" key="1">
    <source>
        <dbReference type="ARBA" id="ARBA00001947"/>
    </source>
</evidence>
<dbReference type="Gene3D" id="3.90.180.10">
    <property type="entry name" value="Medium-chain alcohol dehydrogenases, catalytic domain"/>
    <property type="match status" value="1"/>
</dbReference>
<accession>A0A2T5VFA2</accession>
<dbReference type="PANTHER" id="PTHR43350">
    <property type="entry name" value="NAD-DEPENDENT ALCOHOL DEHYDROGENASE"/>
    <property type="match status" value="1"/>
</dbReference>
<evidence type="ECO:0000256" key="5">
    <source>
        <dbReference type="ARBA" id="ARBA00023002"/>
    </source>
</evidence>
<comment type="similarity">
    <text evidence="2">Belongs to the zinc-containing alcohol dehydrogenase family.</text>
</comment>
<dbReference type="Gene3D" id="3.40.50.720">
    <property type="entry name" value="NAD(P)-binding Rossmann-like Domain"/>
    <property type="match status" value="1"/>
</dbReference>
<dbReference type="GO" id="GO:0046872">
    <property type="term" value="F:metal ion binding"/>
    <property type="evidence" value="ECO:0007669"/>
    <property type="project" value="UniProtKB-KW"/>
</dbReference>
<dbReference type="InterPro" id="IPR011032">
    <property type="entry name" value="GroES-like_sf"/>
</dbReference>
<comment type="caution">
    <text evidence="6">The sequence shown here is derived from an EMBL/GenBank/DDBJ whole genome shotgun (WGS) entry which is preliminary data.</text>
</comment>
<dbReference type="GO" id="GO:0016491">
    <property type="term" value="F:oxidoreductase activity"/>
    <property type="evidence" value="ECO:0007669"/>
    <property type="project" value="UniProtKB-KW"/>
</dbReference>
<keyword evidence="5" id="KW-0560">Oxidoreductase</keyword>
<dbReference type="PANTHER" id="PTHR43350:SF19">
    <property type="entry name" value="D-GULOSIDE 3-DEHYDROGENASE"/>
    <property type="match status" value="1"/>
</dbReference>
<keyword evidence="3" id="KW-0479">Metal-binding</keyword>
<evidence type="ECO:0000313" key="6">
    <source>
        <dbReference type="EMBL" id="PTW62441.1"/>
    </source>
</evidence>
<evidence type="ECO:0000313" key="7">
    <source>
        <dbReference type="Proteomes" id="UP000244081"/>
    </source>
</evidence>
<dbReference type="RefSeq" id="WP_107989022.1">
    <property type="nucleotide sequence ID" value="NZ_QAYG01000001.1"/>
</dbReference>
<evidence type="ECO:0000256" key="3">
    <source>
        <dbReference type="ARBA" id="ARBA00022723"/>
    </source>
</evidence>
<name>A0A2T5VFA2_9HYPH</name>
<keyword evidence="7" id="KW-1185">Reference proteome</keyword>
<dbReference type="EMBL" id="QAYG01000001">
    <property type="protein sequence ID" value="PTW62441.1"/>
    <property type="molecule type" value="Genomic_DNA"/>
</dbReference>
<dbReference type="SUPFAM" id="SSF51735">
    <property type="entry name" value="NAD(P)-binding Rossmann-fold domains"/>
    <property type="match status" value="1"/>
</dbReference>
<dbReference type="InterPro" id="IPR036291">
    <property type="entry name" value="NAD(P)-bd_dom_sf"/>
</dbReference>
<dbReference type="OrthoDB" id="9806940at2"/>
<dbReference type="SUPFAM" id="SSF50129">
    <property type="entry name" value="GroES-like"/>
    <property type="match status" value="1"/>
</dbReference>
<organism evidence="6 7">
    <name type="scientific">Breoghania corrubedonensis</name>
    <dbReference type="NCBI Taxonomy" id="665038"/>
    <lineage>
        <taxon>Bacteria</taxon>
        <taxon>Pseudomonadati</taxon>
        <taxon>Pseudomonadota</taxon>
        <taxon>Alphaproteobacteria</taxon>
        <taxon>Hyphomicrobiales</taxon>
        <taxon>Stappiaceae</taxon>
        <taxon>Breoghania</taxon>
    </lineage>
</organism>